<dbReference type="Pfam" id="PF10934">
    <property type="entry name" value="Sheath_initiator"/>
    <property type="match status" value="1"/>
</dbReference>
<dbReference type="GeneID" id="77222512"/>
<dbReference type="InterPro" id="IPR020288">
    <property type="entry name" value="Sheath_initiator"/>
</dbReference>
<dbReference type="Proteomes" id="UP000238390">
    <property type="component" value="Chromosome"/>
</dbReference>
<evidence type="ECO:0000313" key="2">
    <source>
        <dbReference type="Proteomes" id="UP000238390"/>
    </source>
</evidence>
<proteinExistence type="predicted"/>
<name>A0A2R3IVZ3_9PSED</name>
<dbReference type="RefSeq" id="WP_034080173.1">
    <property type="nucleotide sequence ID" value="NZ_CP020560.1"/>
</dbReference>
<sequence>MRVRRIDEEGDWLFGQGRGNYAAAGESVRQRVCTRLRSFEGDWFLDLEHGLPWFERMARPADLVALEADLKRCVLLTEGVSEILDFHLALDPRERRLKIAISLRDRYGGTQSAEIFR</sequence>
<dbReference type="EMBL" id="CP027169">
    <property type="protein sequence ID" value="AVK06070.1"/>
    <property type="molecule type" value="Genomic_DNA"/>
</dbReference>
<organism evidence="1 2">
    <name type="scientific">Pseudomonas paraeruginosa</name>
    <dbReference type="NCBI Taxonomy" id="2994495"/>
    <lineage>
        <taxon>Bacteria</taxon>
        <taxon>Pseudomonadati</taxon>
        <taxon>Pseudomonadota</taxon>
        <taxon>Gammaproteobacteria</taxon>
        <taxon>Pseudomonadales</taxon>
        <taxon>Pseudomonadaceae</taxon>
        <taxon>Pseudomonas</taxon>
    </lineage>
</organism>
<keyword evidence="2" id="KW-1185">Reference proteome</keyword>
<reference evidence="1 2" key="1">
    <citation type="submission" date="2018-02" db="EMBL/GenBank/DDBJ databases">
        <title>FDA/CDC Antimicrobial Resistant Isolate Bank Genome Sequencing.</title>
        <authorList>
            <person name="Benahmed F.H."/>
            <person name="Lutgring J.D."/>
            <person name="Yoo B."/>
            <person name="Machado M."/>
            <person name="Brown A."/>
            <person name="McAllister G."/>
            <person name="Perry A."/>
            <person name="Halpin A.L."/>
            <person name="Vavikolanu K."/>
            <person name="Ott S."/>
            <person name="Zhao X."/>
            <person name="Tallon L.J."/>
            <person name="Sadzewicz L."/>
            <person name="Aluvathingal J."/>
            <person name="Nadendla S."/>
            <person name="Voskania-kordi A."/>
            <person name="Simonyan V."/>
            <person name="Patel J."/>
            <person name="Shawar R.M."/>
        </authorList>
    </citation>
    <scope>NUCLEOTIDE SEQUENCE [LARGE SCALE GENOMIC DNA]</scope>
    <source>
        <strain evidence="1 2">AR_0356</strain>
    </source>
</reference>
<evidence type="ECO:0000313" key="1">
    <source>
        <dbReference type="EMBL" id="AVK06070.1"/>
    </source>
</evidence>
<gene>
    <name evidence="1" type="ORF">CSB93_5816</name>
</gene>
<accession>A0A2R3IVZ3</accession>
<dbReference type="AlphaFoldDB" id="A0A2R3IVZ3"/>
<protein>
    <submittedName>
        <fullName evidence="1">Uncharacterized protein</fullName>
    </submittedName>
</protein>